<dbReference type="PROSITE" id="PS51352">
    <property type="entry name" value="THIOREDOXIN_2"/>
    <property type="match status" value="1"/>
</dbReference>
<reference evidence="15 16" key="1">
    <citation type="submission" date="2016-10" db="EMBL/GenBank/DDBJ databases">
        <authorList>
            <person name="de Groot N.N."/>
        </authorList>
    </citation>
    <scope>NUCLEOTIDE SEQUENCE [LARGE SCALE GENOMIC DNA]</scope>
    <source>
        <strain evidence="15 16">DSM 19012</strain>
    </source>
</reference>
<evidence type="ECO:0000256" key="2">
    <source>
        <dbReference type="ARBA" id="ARBA00011245"/>
    </source>
</evidence>
<comment type="catalytic activity">
    <reaction evidence="12">
        <text>a hydroperoxide + [thioredoxin]-dithiol = an alcohol + [thioredoxin]-disulfide + H2O</text>
        <dbReference type="Rhea" id="RHEA:62620"/>
        <dbReference type="Rhea" id="RHEA-COMP:10698"/>
        <dbReference type="Rhea" id="RHEA-COMP:10700"/>
        <dbReference type="ChEBI" id="CHEBI:15377"/>
        <dbReference type="ChEBI" id="CHEBI:29950"/>
        <dbReference type="ChEBI" id="CHEBI:30879"/>
        <dbReference type="ChEBI" id="CHEBI:35924"/>
        <dbReference type="ChEBI" id="CHEBI:50058"/>
        <dbReference type="EC" id="1.11.1.24"/>
    </reaction>
</comment>
<feature type="active site" description="Cysteine sulfenic acid (-SOH) intermediate; for peroxidase activity" evidence="13">
    <location>
        <position position="46"/>
    </location>
</feature>
<evidence type="ECO:0000256" key="9">
    <source>
        <dbReference type="ARBA" id="ARBA00032824"/>
    </source>
</evidence>
<dbReference type="GO" id="GO:0008379">
    <property type="term" value="F:thioredoxin peroxidase activity"/>
    <property type="evidence" value="ECO:0007669"/>
    <property type="project" value="TreeGrafter"/>
</dbReference>
<evidence type="ECO:0000256" key="11">
    <source>
        <dbReference type="ARBA" id="ARBA00042639"/>
    </source>
</evidence>
<organism evidence="15 16">
    <name type="scientific">Thermophagus xiamenensis</name>
    <dbReference type="NCBI Taxonomy" id="385682"/>
    <lineage>
        <taxon>Bacteria</taxon>
        <taxon>Pseudomonadati</taxon>
        <taxon>Bacteroidota</taxon>
        <taxon>Bacteroidia</taxon>
        <taxon>Marinilabiliales</taxon>
        <taxon>Marinilabiliaceae</taxon>
        <taxon>Thermophagus</taxon>
    </lineage>
</organism>
<dbReference type="GO" id="GO:0034599">
    <property type="term" value="P:cellular response to oxidative stress"/>
    <property type="evidence" value="ECO:0007669"/>
    <property type="project" value="TreeGrafter"/>
</dbReference>
<dbReference type="RefSeq" id="WP_010526575.1">
    <property type="nucleotide sequence ID" value="NZ_AFSL01000012.1"/>
</dbReference>
<dbReference type="OrthoDB" id="9812811at2"/>
<dbReference type="CDD" id="cd03017">
    <property type="entry name" value="PRX_BCP"/>
    <property type="match status" value="1"/>
</dbReference>
<dbReference type="PIRSF" id="PIRSF000239">
    <property type="entry name" value="AHPC"/>
    <property type="match status" value="1"/>
</dbReference>
<evidence type="ECO:0000256" key="10">
    <source>
        <dbReference type="ARBA" id="ARBA00038489"/>
    </source>
</evidence>
<keyword evidence="8" id="KW-0676">Redox-active center</keyword>
<evidence type="ECO:0000313" key="16">
    <source>
        <dbReference type="Proteomes" id="UP000181976"/>
    </source>
</evidence>
<dbReference type="InterPro" id="IPR000866">
    <property type="entry name" value="AhpC/TSA"/>
</dbReference>
<dbReference type="InterPro" id="IPR024706">
    <property type="entry name" value="Peroxiredoxin_AhpC-typ"/>
</dbReference>
<dbReference type="PANTHER" id="PTHR42801">
    <property type="entry name" value="THIOREDOXIN-DEPENDENT PEROXIDE REDUCTASE"/>
    <property type="match status" value="1"/>
</dbReference>
<dbReference type="STRING" id="385682.SAMN05444380_12043"/>
<dbReference type="PANTHER" id="PTHR42801:SF4">
    <property type="entry name" value="AHPC_TSA FAMILY PROTEIN"/>
    <property type="match status" value="1"/>
</dbReference>
<evidence type="ECO:0000256" key="13">
    <source>
        <dbReference type="PIRSR" id="PIRSR000239-1"/>
    </source>
</evidence>
<keyword evidence="7" id="KW-1015">Disulfide bond</keyword>
<sequence length="154" mass="17630">MNKLEVGQKAPAFSGKNQDGKEISLDDFKGQKVVLYFYPKDNTSGCTAEACNLNDNLEQFAEKGFKIIGVSPDSEASHRKFREKYGLKFDLIADTEKEILQKYGVWAEKKMYGRTYMGVVRTTFIIDENGVIIKIFDKVKTKEHSEQIFQELKL</sequence>
<dbReference type="InParanoid" id="A0A1I2DUZ2"/>
<dbReference type="SUPFAM" id="SSF52833">
    <property type="entry name" value="Thioredoxin-like"/>
    <property type="match status" value="1"/>
</dbReference>
<keyword evidence="6" id="KW-0560">Oxidoreductase</keyword>
<dbReference type="EMBL" id="FONA01000020">
    <property type="protein sequence ID" value="SFE84504.1"/>
    <property type="molecule type" value="Genomic_DNA"/>
</dbReference>
<comment type="subunit">
    <text evidence="2">Monomer.</text>
</comment>
<keyword evidence="4" id="KW-0575">Peroxidase</keyword>
<dbReference type="FunFam" id="3.40.30.10:FF:000007">
    <property type="entry name" value="Thioredoxin-dependent thiol peroxidase"/>
    <property type="match status" value="1"/>
</dbReference>
<comment type="function">
    <text evidence="1">Thiol-specific peroxidase that catalyzes the reduction of hydrogen peroxide and organic hydroperoxides to water and alcohols, respectively. Plays a role in cell protection against oxidative stress by detoxifying peroxides and as sensor of hydrogen peroxide-mediated signaling events.</text>
</comment>
<dbReference type="EC" id="1.11.1.24" evidence="3"/>
<evidence type="ECO:0000256" key="5">
    <source>
        <dbReference type="ARBA" id="ARBA00022862"/>
    </source>
</evidence>
<dbReference type="InterPro" id="IPR050924">
    <property type="entry name" value="Peroxiredoxin_BCP/PrxQ"/>
</dbReference>
<dbReference type="Pfam" id="PF00578">
    <property type="entry name" value="AhpC-TSA"/>
    <property type="match status" value="1"/>
</dbReference>
<keyword evidence="16" id="KW-1185">Reference proteome</keyword>
<dbReference type="AlphaFoldDB" id="A0A1I2DUZ2"/>
<proteinExistence type="inferred from homology"/>
<comment type="similarity">
    <text evidence="10">Belongs to the peroxiredoxin family. BCP/PrxQ subfamily.</text>
</comment>
<dbReference type="FunCoup" id="A0A1I2DUZ2">
    <property type="interactions" value="507"/>
</dbReference>
<evidence type="ECO:0000259" key="14">
    <source>
        <dbReference type="PROSITE" id="PS51352"/>
    </source>
</evidence>
<dbReference type="GO" id="GO:0005737">
    <property type="term" value="C:cytoplasm"/>
    <property type="evidence" value="ECO:0007669"/>
    <property type="project" value="TreeGrafter"/>
</dbReference>
<dbReference type="eggNOG" id="COG1225">
    <property type="taxonomic scope" value="Bacteria"/>
</dbReference>
<feature type="domain" description="Thioredoxin" evidence="14">
    <location>
        <begin position="4"/>
        <end position="154"/>
    </location>
</feature>
<evidence type="ECO:0000256" key="3">
    <source>
        <dbReference type="ARBA" id="ARBA00013017"/>
    </source>
</evidence>
<dbReference type="Proteomes" id="UP000181976">
    <property type="component" value="Unassembled WGS sequence"/>
</dbReference>
<evidence type="ECO:0000256" key="12">
    <source>
        <dbReference type="ARBA" id="ARBA00049091"/>
    </source>
</evidence>
<gene>
    <name evidence="15" type="ORF">SAMN05444380_12043</name>
</gene>
<evidence type="ECO:0000256" key="7">
    <source>
        <dbReference type="ARBA" id="ARBA00023157"/>
    </source>
</evidence>
<protein>
    <recommendedName>
        <fullName evidence="3">thioredoxin-dependent peroxiredoxin</fullName>
        <ecNumber evidence="3">1.11.1.24</ecNumber>
    </recommendedName>
    <alternativeName>
        <fullName evidence="9">Thioredoxin peroxidase</fullName>
    </alternativeName>
    <alternativeName>
        <fullName evidence="11">Thioredoxin-dependent peroxiredoxin Bcp</fullName>
    </alternativeName>
</protein>
<accession>A0A1I2DUZ2</accession>
<dbReference type="Gene3D" id="3.40.30.10">
    <property type="entry name" value="Glutaredoxin"/>
    <property type="match status" value="1"/>
</dbReference>
<dbReference type="InterPro" id="IPR036249">
    <property type="entry name" value="Thioredoxin-like_sf"/>
</dbReference>
<name>A0A1I2DUZ2_9BACT</name>
<dbReference type="GO" id="GO:0045454">
    <property type="term" value="P:cell redox homeostasis"/>
    <property type="evidence" value="ECO:0007669"/>
    <property type="project" value="TreeGrafter"/>
</dbReference>
<evidence type="ECO:0000256" key="1">
    <source>
        <dbReference type="ARBA" id="ARBA00003330"/>
    </source>
</evidence>
<evidence type="ECO:0000256" key="8">
    <source>
        <dbReference type="ARBA" id="ARBA00023284"/>
    </source>
</evidence>
<evidence type="ECO:0000256" key="6">
    <source>
        <dbReference type="ARBA" id="ARBA00023002"/>
    </source>
</evidence>
<evidence type="ECO:0000256" key="4">
    <source>
        <dbReference type="ARBA" id="ARBA00022559"/>
    </source>
</evidence>
<dbReference type="NCBIfam" id="NF006960">
    <property type="entry name" value="PRK09437.1"/>
    <property type="match status" value="1"/>
</dbReference>
<dbReference type="InterPro" id="IPR013766">
    <property type="entry name" value="Thioredoxin_domain"/>
</dbReference>
<keyword evidence="5" id="KW-0049">Antioxidant</keyword>
<evidence type="ECO:0000313" key="15">
    <source>
        <dbReference type="EMBL" id="SFE84504.1"/>
    </source>
</evidence>